<sequence>MELNIGEHSSRRADHRLAALCRTENECHHAS</sequence>
<proteinExistence type="predicted"/>
<accession>A0A2P2NPC8</accession>
<dbReference type="EMBL" id="GGEC01063874">
    <property type="protein sequence ID" value="MBX44358.1"/>
    <property type="molecule type" value="Transcribed_RNA"/>
</dbReference>
<protein>
    <submittedName>
        <fullName evidence="1">Uncharacterized protein</fullName>
    </submittedName>
</protein>
<reference evidence="1" key="1">
    <citation type="submission" date="2018-02" db="EMBL/GenBank/DDBJ databases">
        <title>Rhizophora mucronata_Transcriptome.</title>
        <authorList>
            <person name="Meera S.P."/>
            <person name="Sreeshan A."/>
            <person name="Augustine A."/>
        </authorList>
    </citation>
    <scope>NUCLEOTIDE SEQUENCE</scope>
    <source>
        <tissue evidence="1">Leaf</tissue>
    </source>
</reference>
<dbReference type="AlphaFoldDB" id="A0A2P2NPC8"/>
<organism evidence="1">
    <name type="scientific">Rhizophora mucronata</name>
    <name type="common">Asiatic mangrove</name>
    <dbReference type="NCBI Taxonomy" id="61149"/>
    <lineage>
        <taxon>Eukaryota</taxon>
        <taxon>Viridiplantae</taxon>
        <taxon>Streptophyta</taxon>
        <taxon>Embryophyta</taxon>
        <taxon>Tracheophyta</taxon>
        <taxon>Spermatophyta</taxon>
        <taxon>Magnoliopsida</taxon>
        <taxon>eudicotyledons</taxon>
        <taxon>Gunneridae</taxon>
        <taxon>Pentapetalae</taxon>
        <taxon>rosids</taxon>
        <taxon>fabids</taxon>
        <taxon>Malpighiales</taxon>
        <taxon>Rhizophoraceae</taxon>
        <taxon>Rhizophora</taxon>
    </lineage>
</organism>
<name>A0A2P2NPC8_RHIMU</name>
<evidence type="ECO:0000313" key="1">
    <source>
        <dbReference type="EMBL" id="MBX44358.1"/>
    </source>
</evidence>